<dbReference type="RefSeq" id="WP_100426181.1">
    <property type="nucleotide sequence ID" value="NZ_PGEX01000001.1"/>
</dbReference>
<evidence type="ECO:0000259" key="1">
    <source>
        <dbReference type="Pfam" id="PF08885"/>
    </source>
</evidence>
<accession>A0A2M9A9G0</accession>
<dbReference type="Proteomes" id="UP000231134">
    <property type="component" value="Unassembled WGS sequence"/>
</dbReference>
<organism evidence="2 3">
    <name type="scientific">Hallerella succinigenes</name>
    <dbReference type="NCBI Taxonomy" id="1896222"/>
    <lineage>
        <taxon>Bacteria</taxon>
        <taxon>Pseudomonadati</taxon>
        <taxon>Fibrobacterota</taxon>
        <taxon>Fibrobacteria</taxon>
        <taxon>Fibrobacterales</taxon>
        <taxon>Fibrobacteraceae</taxon>
        <taxon>Hallerella</taxon>
    </lineage>
</organism>
<dbReference type="Gene3D" id="3.40.50.1110">
    <property type="entry name" value="SGNH hydrolase"/>
    <property type="match status" value="1"/>
</dbReference>
<dbReference type="OrthoDB" id="9807687at2"/>
<comment type="caution">
    <text evidence="2">The sequence shown here is derived from an EMBL/GenBank/DDBJ whole genome shotgun (WGS) entry which is preliminary data.</text>
</comment>
<dbReference type="Pfam" id="PF08885">
    <property type="entry name" value="GSCFA"/>
    <property type="match status" value="1"/>
</dbReference>
<dbReference type="InterPro" id="IPR036514">
    <property type="entry name" value="SGNH_hydro_sf"/>
</dbReference>
<protein>
    <submittedName>
        <fullName evidence="2">GSCFA family protein</fullName>
    </submittedName>
</protein>
<feature type="domain" description="GSCFA" evidence="1">
    <location>
        <begin position="22"/>
        <end position="256"/>
    </location>
</feature>
<dbReference type="GO" id="GO:0016788">
    <property type="term" value="F:hydrolase activity, acting on ester bonds"/>
    <property type="evidence" value="ECO:0007669"/>
    <property type="project" value="UniProtKB-ARBA"/>
</dbReference>
<dbReference type="AlphaFoldDB" id="A0A2M9A9G0"/>
<dbReference type="EMBL" id="PGEX01000001">
    <property type="protein sequence ID" value="PJJ42318.1"/>
    <property type="molecule type" value="Genomic_DNA"/>
</dbReference>
<evidence type="ECO:0000313" key="2">
    <source>
        <dbReference type="EMBL" id="PJJ42318.1"/>
    </source>
</evidence>
<evidence type="ECO:0000313" key="3">
    <source>
        <dbReference type="Proteomes" id="UP000231134"/>
    </source>
</evidence>
<proteinExistence type="predicted"/>
<keyword evidence="3" id="KW-1185">Reference proteome</keyword>
<gene>
    <name evidence="2" type="ORF">BGX16_2343</name>
</gene>
<sequence length="326" mass="37127">MKWTTPVEIPKSDIRIDWKSNVAFIGSCFAENISHKFTDLCFRTAVNPFGIVYNPLSVANMLERIANKKLYTADEIFFDGENYHCWDFHGSFSSKDSNLCLQQMNGAVESAHAFLQKADVVFMTLGSAFCYFLQESGTVVSNCHRQNANLFRRELVSVERIVFALESAVQSLQTLNPQVRIVLTVSPLRHFKDGAHGNQLSKATLLLGANSVANTFKNVEYFPSYEIAMDELRDYRFYAADMIHLSSTAEDYIFEKCGESYFSEETRRNLSRVESFLKLSNHRIFDADSFKVKTFAQNALLQAKDLQAQIPGLDLSAEIRRFESFI</sequence>
<dbReference type="InterPro" id="IPR014982">
    <property type="entry name" value="GSCFA"/>
</dbReference>
<name>A0A2M9A9G0_9BACT</name>
<reference evidence="2 3" key="1">
    <citation type="submission" date="2017-11" db="EMBL/GenBank/DDBJ databases">
        <title>Animal gut microbial communities from fecal samples from Wisconsin, USA.</title>
        <authorList>
            <person name="Neumann A."/>
        </authorList>
    </citation>
    <scope>NUCLEOTIDE SEQUENCE [LARGE SCALE GENOMIC DNA]</scope>
    <source>
        <strain evidence="2 3">UWS3</strain>
    </source>
</reference>